<dbReference type="Pfam" id="PF14016">
    <property type="entry name" value="DUF4232"/>
    <property type="match status" value="1"/>
</dbReference>
<comment type="caution">
    <text evidence="3">The sequence shown here is derived from an EMBL/GenBank/DDBJ whole genome shotgun (WGS) entry which is preliminary data.</text>
</comment>
<organism evidence="3 4">
    <name type="scientific">Streptomyces iconiensis</name>
    <dbReference type="NCBI Taxonomy" id="1384038"/>
    <lineage>
        <taxon>Bacteria</taxon>
        <taxon>Bacillati</taxon>
        <taxon>Actinomycetota</taxon>
        <taxon>Actinomycetes</taxon>
        <taxon>Kitasatosporales</taxon>
        <taxon>Streptomycetaceae</taxon>
        <taxon>Streptomyces</taxon>
    </lineage>
</organism>
<feature type="compositionally biased region" description="Low complexity" evidence="1">
    <location>
        <begin position="127"/>
        <end position="151"/>
    </location>
</feature>
<dbReference type="Proteomes" id="UP001214441">
    <property type="component" value="Unassembled WGS sequence"/>
</dbReference>
<evidence type="ECO:0000313" key="3">
    <source>
        <dbReference type="EMBL" id="MDJ1136630.1"/>
    </source>
</evidence>
<feature type="region of interest" description="Disordered" evidence="1">
    <location>
        <begin position="270"/>
        <end position="301"/>
    </location>
</feature>
<feature type="compositionally biased region" description="Gly residues" evidence="1">
    <location>
        <begin position="152"/>
        <end position="161"/>
    </location>
</feature>
<feature type="region of interest" description="Disordered" evidence="1">
    <location>
        <begin position="51"/>
        <end position="184"/>
    </location>
</feature>
<evidence type="ECO:0000256" key="1">
    <source>
        <dbReference type="SAM" id="MobiDB-lite"/>
    </source>
</evidence>
<evidence type="ECO:0000259" key="2">
    <source>
        <dbReference type="Pfam" id="PF14016"/>
    </source>
</evidence>
<sequence>MAQHEETTTWRRDQGSTTGAVPVPALRRSGRPARVAAAAAAVLAAGALMAGCGDKDSSASPPQKAEGGAAPAGSSQSDHSGHSDHGSGSGSEHGDKGAKGGTGGAGDGGTGGNGQEGAGNTGGSGDSGSASAGGAKGEATSVKGGSSSQAGQAGGQYGSGKPGACTSSDLKGTIGPNHPGAGQENFALVFTNDSGSTCSVRGFPGFAFLNSDGDQVSVNPERNGGSARTVTLPPGKSAWAPLSFSNPQMTGVPTVTPDTALLTPPDQRASIRVDWNGGPVTATGKASVPKIGTLSPGTGGA</sequence>
<feature type="compositionally biased region" description="Basic and acidic residues" evidence="1">
    <location>
        <begin position="1"/>
        <end position="14"/>
    </location>
</feature>
<dbReference type="EMBL" id="JANCPR020000043">
    <property type="protein sequence ID" value="MDJ1136630.1"/>
    <property type="molecule type" value="Genomic_DNA"/>
</dbReference>
<accession>A0ABT7A5N0</accession>
<feature type="domain" description="DUF4232" evidence="2">
    <location>
        <begin position="165"/>
        <end position="288"/>
    </location>
</feature>
<name>A0ABT7A5N0_9ACTN</name>
<reference evidence="3 4" key="1">
    <citation type="submission" date="2023-05" db="EMBL/GenBank/DDBJ databases">
        <title>Streptantibioticus silvisoli sp. nov., acidotolerant actinomycetes 1 from pine litter.</title>
        <authorList>
            <person name="Swiecimska M."/>
            <person name="Golinska P."/>
            <person name="Sangal V."/>
            <person name="Wachnowicz B."/>
            <person name="Goodfellow M."/>
        </authorList>
    </citation>
    <scope>NUCLEOTIDE SEQUENCE [LARGE SCALE GENOMIC DNA]</scope>
    <source>
        <strain evidence="3 4">DSM 42109</strain>
    </source>
</reference>
<feature type="compositionally biased region" description="Gly residues" evidence="1">
    <location>
        <begin position="99"/>
        <end position="126"/>
    </location>
</feature>
<feature type="region of interest" description="Disordered" evidence="1">
    <location>
        <begin position="1"/>
        <end position="38"/>
    </location>
</feature>
<protein>
    <submittedName>
        <fullName evidence="3">DUF4232 domain-containing protein</fullName>
    </submittedName>
</protein>
<keyword evidence="4" id="KW-1185">Reference proteome</keyword>
<dbReference type="RefSeq" id="WP_274043905.1">
    <property type="nucleotide sequence ID" value="NZ_JANCPR020000043.1"/>
</dbReference>
<evidence type="ECO:0000313" key="4">
    <source>
        <dbReference type="Proteomes" id="UP001214441"/>
    </source>
</evidence>
<proteinExistence type="predicted"/>
<gene>
    <name evidence="3" type="ORF">NMN56_032725</name>
</gene>
<dbReference type="InterPro" id="IPR025326">
    <property type="entry name" value="DUF4232"/>
</dbReference>